<dbReference type="Pfam" id="PF03861">
    <property type="entry name" value="ANTAR"/>
    <property type="match status" value="1"/>
</dbReference>
<dbReference type="Proteomes" id="UP000023561">
    <property type="component" value="Unassembled WGS sequence"/>
</dbReference>
<dbReference type="PANTHER" id="PTHR43228">
    <property type="entry name" value="TWO-COMPONENT RESPONSE REGULATOR"/>
    <property type="match status" value="1"/>
</dbReference>
<evidence type="ECO:0000313" key="5">
    <source>
        <dbReference type="EMBL" id="GAJ41168.1"/>
    </source>
</evidence>
<dbReference type="InterPro" id="IPR036388">
    <property type="entry name" value="WH-like_DNA-bd_sf"/>
</dbReference>
<keyword evidence="6" id="KW-1185">Reference proteome</keyword>
<dbReference type="InterPro" id="IPR001789">
    <property type="entry name" value="Sig_transdc_resp-reg_receiver"/>
</dbReference>
<evidence type="ECO:0000313" key="6">
    <source>
        <dbReference type="Proteomes" id="UP000023561"/>
    </source>
</evidence>
<dbReference type="Pfam" id="PF00072">
    <property type="entry name" value="Response_reg"/>
    <property type="match status" value="1"/>
</dbReference>
<evidence type="ECO:0000256" key="2">
    <source>
        <dbReference type="PROSITE-ProRule" id="PRU00169"/>
    </source>
</evidence>
<dbReference type="SMART" id="SM00448">
    <property type="entry name" value="REC"/>
    <property type="match status" value="1"/>
</dbReference>
<name>A0A023DIV0_9BACL</name>
<dbReference type="InterPro" id="IPR005561">
    <property type="entry name" value="ANTAR"/>
</dbReference>
<evidence type="ECO:0000256" key="1">
    <source>
        <dbReference type="ARBA" id="ARBA00023012"/>
    </source>
</evidence>
<dbReference type="EMBL" id="BAWO01000059">
    <property type="protein sequence ID" value="GAJ41168.1"/>
    <property type="molecule type" value="Genomic_DNA"/>
</dbReference>
<dbReference type="Gene3D" id="3.40.50.2300">
    <property type="match status" value="1"/>
</dbReference>
<feature type="modified residue" description="4-aspartylphosphate" evidence="2">
    <location>
        <position position="55"/>
    </location>
</feature>
<dbReference type="AlphaFoldDB" id="A0A023DIV0"/>
<protein>
    <submittedName>
        <fullName evidence="5">Putative two-component response regulator</fullName>
    </submittedName>
</protein>
<dbReference type="InterPro" id="IPR008327">
    <property type="entry name" value="Sig_transdc_resp-reg_antiterm"/>
</dbReference>
<dbReference type="PANTHER" id="PTHR43228:SF6">
    <property type="entry name" value="RESPONSE REGULATOR RECEIVER"/>
    <property type="match status" value="1"/>
</dbReference>
<sequence length="196" mass="22687">MSKLKLVVVDDDPITRMDIKEMLIQAGYEVIGEGKNGEEAIDLVYRFKPDIVIMDIKMPKMDGIKATRIIRNFKQSAVILLTAYSQRELVNDAKEAGVTGYLVKPVSEEDLIPAIEIAKSQQEQFQLLERDIQLLKKSIEERKIIEKAKGKLMKRFSCTEEKAYEWMRKKSMEHRISMFKLAEKILEKYEKSVANN</sequence>
<dbReference type="GO" id="GO:0000160">
    <property type="term" value="P:phosphorelay signal transduction system"/>
    <property type="evidence" value="ECO:0007669"/>
    <property type="project" value="UniProtKB-KW"/>
</dbReference>
<dbReference type="SUPFAM" id="SSF52172">
    <property type="entry name" value="CheY-like"/>
    <property type="match status" value="1"/>
</dbReference>
<comment type="caution">
    <text evidence="5">The sequence shown here is derived from an EMBL/GenBank/DDBJ whole genome shotgun (WGS) entry which is preliminary data.</text>
</comment>
<evidence type="ECO:0000259" key="4">
    <source>
        <dbReference type="PROSITE" id="PS50921"/>
    </source>
</evidence>
<dbReference type="PROSITE" id="PS50921">
    <property type="entry name" value="ANTAR"/>
    <property type="match status" value="1"/>
</dbReference>
<dbReference type="SMART" id="SM01012">
    <property type="entry name" value="ANTAR"/>
    <property type="match status" value="1"/>
</dbReference>
<dbReference type="Gene3D" id="1.10.10.10">
    <property type="entry name" value="Winged helix-like DNA-binding domain superfamily/Winged helix DNA-binding domain"/>
    <property type="match status" value="1"/>
</dbReference>
<dbReference type="OrthoDB" id="9780153at2"/>
<dbReference type="PIRSF" id="PIRSF036382">
    <property type="entry name" value="RR_antiterm"/>
    <property type="match status" value="1"/>
</dbReference>
<organism evidence="5 6">
    <name type="scientific">Parageobacillus caldoxylosilyticus NBRC 107762</name>
    <dbReference type="NCBI Taxonomy" id="1220594"/>
    <lineage>
        <taxon>Bacteria</taxon>
        <taxon>Bacillati</taxon>
        <taxon>Bacillota</taxon>
        <taxon>Bacilli</taxon>
        <taxon>Bacillales</taxon>
        <taxon>Anoxybacillaceae</taxon>
        <taxon>Saccharococcus</taxon>
    </lineage>
</organism>
<keyword evidence="1" id="KW-0902">Two-component regulatory system</keyword>
<dbReference type="GO" id="GO:0003723">
    <property type="term" value="F:RNA binding"/>
    <property type="evidence" value="ECO:0007669"/>
    <property type="project" value="InterPro"/>
</dbReference>
<accession>A0A023DIV0</accession>
<feature type="domain" description="ANTAR" evidence="4">
    <location>
        <begin position="125"/>
        <end position="186"/>
    </location>
</feature>
<keyword evidence="2" id="KW-0597">Phosphoprotein</keyword>
<dbReference type="PROSITE" id="PS50110">
    <property type="entry name" value="RESPONSE_REGULATORY"/>
    <property type="match status" value="1"/>
</dbReference>
<dbReference type="InterPro" id="IPR052048">
    <property type="entry name" value="ST_Response_Regulator"/>
</dbReference>
<dbReference type="InterPro" id="IPR011006">
    <property type="entry name" value="CheY-like_superfamily"/>
</dbReference>
<feature type="domain" description="Response regulatory" evidence="3">
    <location>
        <begin position="5"/>
        <end position="119"/>
    </location>
</feature>
<gene>
    <name evidence="5" type="ORF">GCA01S_059_00250</name>
</gene>
<evidence type="ECO:0000259" key="3">
    <source>
        <dbReference type="PROSITE" id="PS50110"/>
    </source>
</evidence>
<proteinExistence type="predicted"/>
<reference evidence="5 6" key="1">
    <citation type="submission" date="2014-04" db="EMBL/GenBank/DDBJ databases">
        <title>Whole genome shotgun sequence of Geobacillus caldoxylosilyticus NBRC 107762.</title>
        <authorList>
            <person name="Hosoyama A."/>
            <person name="Hosoyama Y."/>
            <person name="Katano-Makiyama Y."/>
            <person name="Tsuchikane K."/>
            <person name="Ohji S."/>
            <person name="Ichikawa N."/>
            <person name="Yamazoe A."/>
            <person name="Fujita N."/>
        </authorList>
    </citation>
    <scope>NUCLEOTIDE SEQUENCE [LARGE SCALE GENOMIC DNA]</scope>
    <source>
        <strain evidence="5 6">NBRC 107762</strain>
    </source>
</reference>
<dbReference type="RefSeq" id="WP_017435938.1">
    <property type="nucleotide sequence ID" value="NZ_BAWO01000059.1"/>
</dbReference>